<organism evidence="2">
    <name type="scientific">bioreactor metagenome</name>
    <dbReference type="NCBI Taxonomy" id="1076179"/>
    <lineage>
        <taxon>unclassified sequences</taxon>
        <taxon>metagenomes</taxon>
        <taxon>ecological metagenomes</taxon>
    </lineage>
</organism>
<comment type="caution">
    <text evidence="2">The sequence shown here is derived from an EMBL/GenBank/DDBJ whole genome shotgun (WGS) entry which is preliminary data.</text>
</comment>
<feature type="transmembrane region" description="Helical" evidence="1">
    <location>
        <begin position="131"/>
        <end position="152"/>
    </location>
</feature>
<feature type="transmembrane region" description="Helical" evidence="1">
    <location>
        <begin position="43"/>
        <end position="63"/>
    </location>
</feature>
<name>A0A644UCN0_9ZZZZ</name>
<dbReference type="EMBL" id="VSSQ01000100">
    <property type="protein sequence ID" value="MPL76738.1"/>
    <property type="molecule type" value="Genomic_DNA"/>
</dbReference>
<accession>A0A644UCN0</accession>
<sequence>MMEKPQNKQWNIVKTWIILTVLFLFGCFTPALSGIDGMNGGFAIITICGFLVISGIFVTVIYYKRARQLDQLFSADRPLARWEIGPAAWENFVAEDFSEDKAISKGTFILTTVISVVIGVGLSLLFQDFLMLLICLGIIVLLIFPAFAFPWFRRRRKLRGPRLVIISEQSVYVGGTYFNWEMLGANLHRVSTDLTQGKGLMRIEMRYPARTGIEHYVIRVPVPDDKWDEAHEVSKKLGF</sequence>
<dbReference type="AlphaFoldDB" id="A0A644UCN0"/>
<keyword evidence="1" id="KW-0472">Membrane</keyword>
<keyword evidence="1" id="KW-1133">Transmembrane helix</keyword>
<dbReference type="PROSITE" id="PS51257">
    <property type="entry name" value="PROKAR_LIPOPROTEIN"/>
    <property type="match status" value="1"/>
</dbReference>
<protein>
    <submittedName>
        <fullName evidence="2">Uncharacterized protein</fullName>
    </submittedName>
</protein>
<reference evidence="2" key="1">
    <citation type="submission" date="2019-08" db="EMBL/GenBank/DDBJ databases">
        <authorList>
            <person name="Kucharzyk K."/>
            <person name="Murdoch R.W."/>
            <person name="Higgins S."/>
            <person name="Loffler F."/>
        </authorList>
    </citation>
    <scope>NUCLEOTIDE SEQUENCE</scope>
</reference>
<evidence type="ECO:0000256" key="1">
    <source>
        <dbReference type="SAM" id="Phobius"/>
    </source>
</evidence>
<evidence type="ECO:0000313" key="2">
    <source>
        <dbReference type="EMBL" id="MPL76738.1"/>
    </source>
</evidence>
<keyword evidence="1" id="KW-0812">Transmembrane</keyword>
<gene>
    <name evidence="2" type="ORF">SDC9_22585</name>
</gene>
<proteinExistence type="predicted"/>
<feature type="transmembrane region" description="Helical" evidence="1">
    <location>
        <begin position="107"/>
        <end position="125"/>
    </location>
</feature>